<gene>
    <name evidence="2" type="primary">nrf-6_65</name>
    <name evidence="2" type="ORF">TNCT_458901</name>
</gene>
<reference evidence="2" key="1">
    <citation type="submission" date="2020-07" db="EMBL/GenBank/DDBJ databases">
        <title>Multicomponent nature underlies the extraordinary mechanical properties of spider dragline silk.</title>
        <authorList>
            <person name="Kono N."/>
            <person name="Nakamura H."/>
            <person name="Mori M."/>
            <person name="Yoshida Y."/>
            <person name="Ohtoshi R."/>
            <person name="Malay A.D."/>
            <person name="Moran D.A.P."/>
            <person name="Tomita M."/>
            <person name="Numata K."/>
            <person name="Arakawa K."/>
        </authorList>
    </citation>
    <scope>NUCLEOTIDE SEQUENCE</scope>
</reference>
<dbReference type="PANTHER" id="PTHR11161">
    <property type="entry name" value="O-ACYLTRANSFERASE"/>
    <property type="match status" value="1"/>
</dbReference>
<dbReference type="InterPro" id="IPR006621">
    <property type="entry name" value="Nose-resist-to-fluoxetine_N"/>
</dbReference>
<sequence length="191" mass="22097">MFNETTYDEYIHQNNSIKSVQEIKKYIRISENLETASSENRDFLKNEFEHVFPNSISPMFDFLDDTNSSKCYQDLKYVFQNLLNQSWANEMLDSFGKLESGILQGNLKWLGNYDQCLKVYAPPDEKTGAGDFRGKYCLLQIPIKDTNRTLEISTGICLPDSCNSSISVYDVLKKVKIVSKYHLIKILLMKM</sequence>
<proteinExistence type="predicted"/>
<evidence type="ECO:0000313" key="3">
    <source>
        <dbReference type="Proteomes" id="UP000887116"/>
    </source>
</evidence>
<dbReference type="PANTHER" id="PTHR11161:SF0">
    <property type="entry name" value="O-ACYLTRANSFERASE LIKE PROTEIN"/>
    <property type="match status" value="1"/>
</dbReference>
<dbReference type="AlphaFoldDB" id="A0A8X6M240"/>
<accession>A0A8X6M240</accession>
<name>A0A8X6M240_TRICU</name>
<evidence type="ECO:0000259" key="1">
    <source>
        <dbReference type="SMART" id="SM00703"/>
    </source>
</evidence>
<keyword evidence="3" id="KW-1185">Reference proteome</keyword>
<dbReference type="InterPro" id="IPR052728">
    <property type="entry name" value="O2_lipid_transport_reg"/>
</dbReference>
<evidence type="ECO:0000313" key="2">
    <source>
        <dbReference type="EMBL" id="GFR30460.1"/>
    </source>
</evidence>
<dbReference type="OrthoDB" id="6434228at2759"/>
<comment type="caution">
    <text evidence="2">The sequence shown here is derived from an EMBL/GenBank/DDBJ whole genome shotgun (WGS) entry which is preliminary data.</text>
</comment>
<feature type="domain" description="Nose resistant-to-fluoxetine protein N-terminal" evidence="1">
    <location>
        <begin position="68"/>
        <end position="185"/>
    </location>
</feature>
<dbReference type="SMART" id="SM00703">
    <property type="entry name" value="NRF"/>
    <property type="match status" value="1"/>
</dbReference>
<dbReference type="Proteomes" id="UP000887116">
    <property type="component" value="Unassembled WGS sequence"/>
</dbReference>
<protein>
    <submittedName>
        <fullName evidence="2">Nose resistant to fluoxetine protein 6</fullName>
    </submittedName>
</protein>
<dbReference type="Pfam" id="PF20146">
    <property type="entry name" value="NRF"/>
    <property type="match status" value="1"/>
</dbReference>
<organism evidence="2 3">
    <name type="scientific">Trichonephila clavata</name>
    <name type="common">Joro spider</name>
    <name type="synonym">Nephila clavata</name>
    <dbReference type="NCBI Taxonomy" id="2740835"/>
    <lineage>
        <taxon>Eukaryota</taxon>
        <taxon>Metazoa</taxon>
        <taxon>Ecdysozoa</taxon>
        <taxon>Arthropoda</taxon>
        <taxon>Chelicerata</taxon>
        <taxon>Arachnida</taxon>
        <taxon>Araneae</taxon>
        <taxon>Araneomorphae</taxon>
        <taxon>Entelegynae</taxon>
        <taxon>Araneoidea</taxon>
        <taxon>Nephilidae</taxon>
        <taxon>Trichonephila</taxon>
    </lineage>
</organism>
<dbReference type="EMBL" id="BMAO01029242">
    <property type="protein sequence ID" value="GFR30460.1"/>
    <property type="molecule type" value="Genomic_DNA"/>
</dbReference>